<feature type="transmembrane region" description="Helical" evidence="1">
    <location>
        <begin position="187"/>
        <end position="205"/>
    </location>
</feature>
<dbReference type="RefSeq" id="WP_190113125.1">
    <property type="nucleotide sequence ID" value="NZ_BMVB01000038.1"/>
</dbReference>
<evidence type="ECO:0000313" key="2">
    <source>
        <dbReference type="EMBL" id="GHC73071.1"/>
    </source>
</evidence>
<feature type="transmembrane region" description="Helical" evidence="1">
    <location>
        <begin position="217"/>
        <end position="243"/>
    </location>
</feature>
<keyword evidence="1" id="KW-0812">Transmembrane</keyword>
<keyword evidence="1" id="KW-0472">Membrane</keyword>
<accession>A0A918TZ76</accession>
<reference evidence="2" key="1">
    <citation type="journal article" date="2014" name="Int. J. Syst. Evol. Microbiol.">
        <title>Complete genome sequence of Corynebacterium casei LMG S-19264T (=DSM 44701T), isolated from a smear-ripened cheese.</title>
        <authorList>
            <consortium name="US DOE Joint Genome Institute (JGI-PGF)"/>
            <person name="Walter F."/>
            <person name="Albersmeier A."/>
            <person name="Kalinowski J."/>
            <person name="Ruckert C."/>
        </authorList>
    </citation>
    <scope>NUCLEOTIDE SEQUENCE</scope>
    <source>
        <strain evidence="2">JCM 4633</strain>
    </source>
</reference>
<keyword evidence="1" id="KW-1133">Transmembrane helix</keyword>
<reference evidence="2" key="2">
    <citation type="submission" date="2020-09" db="EMBL/GenBank/DDBJ databases">
        <authorList>
            <person name="Sun Q."/>
            <person name="Ohkuma M."/>
        </authorList>
    </citation>
    <scope>NUCLEOTIDE SEQUENCE</scope>
    <source>
        <strain evidence="2">JCM 4633</strain>
    </source>
</reference>
<gene>
    <name evidence="2" type="ORF">GCM10010507_60400</name>
</gene>
<evidence type="ECO:0000256" key="1">
    <source>
        <dbReference type="SAM" id="Phobius"/>
    </source>
</evidence>
<name>A0A918TZ76_STRCJ</name>
<evidence type="ECO:0000313" key="3">
    <source>
        <dbReference type="Proteomes" id="UP000646244"/>
    </source>
</evidence>
<dbReference type="Proteomes" id="UP000646244">
    <property type="component" value="Unassembled WGS sequence"/>
</dbReference>
<feature type="transmembrane region" description="Helical" evidence="1">
    <location>
        <begin position="12"/>
        <end position="34"/>
    </location>
</feature>
<sequence>MILATTDPDPQNFWTALTVLASLLTGFLGGWATLRAANPRRQLAYWMPAATRLLHTSDSVGDLVVMRGGQTLRHPHVLDVRLMNRGRRDVASSHFDSGTPIRLNVGAPIVEVLDVASQPGWLHTPTTAVDDTALTIAPGLIAKGQTIHFSVLVDGPAPRLTCQASLIDVTVQEKRETNRQSVVISNAYLYLVPGLATILLLFALAPWVEPWFAQAPIYYLFFDYGVVLVIGLVLLTFVLWGAVNEWSRRRRVRREPSRN</sequence>
<dbReference type="AlphaFoldDB" id="A0A918TZ76"/>
<comment type="caution">
    <text evidence="2">The sequence shown here is derived from an EMBL/GenBank/DDBJ whole genome shotgun (WGS) entry which is preliminary data.</text>
</comment>
<protein>
    <submittedName>
        <fullName evidence="2">Uncharacterized protein</fullName>
    </submittedName>
</protein>
<organism evidence="2 3">
    <name type="scientific">Streptomyces cinnamoneus</name>
    <name type="common">Streptoverticillium cinnamoneum</name>
    <dbReference type="NCBI Taxonomy" id="53446"/>
    <lineage>
        <taxon>Bacteria</taxon>
        <taxon>Bacillati</taxon>
        <taxon>Actinomycetota</taxon>
        <taxon>Actinomycetes</taxon>
        <taxon>Kitasatosporales</taxon>
        <taxon>Streptomycetaceae</taxon>
        <taxon>Streptomyces</taxon>
        <taxon>Streptomyces cinnamoneus group</taxon>
    </lineage>
</organism>
<proteinExistence type="predicted"/>
<dbReference type="EMBL" id="BMVB01000038">
    <property type="protein sequence ID" value="GHC73071.1"/>
    <property type="molecule type" value="Genomic_DNA"/>
</dbReference>